<dbReference type="InterPro" id="IPR027417">
    <property type="entry name" value="P-loop_NTPase"/>
</dbReference>
<dbReference type="GO" id="GO:0003924">
    <property type="term" value="F:GTPase activity"/>
    <property type="evidence" value="ECO:0007669"/>
    <property type="project" value="InterPro"/>
</dbReference>
<dbReference type="SMART" id="SM00275">
    <property type="entry name" value="G_alpha"/>
    <property type="match status" value="1"/>
</dbReference>
<evidence type="ECO:0000256" key="4">
    <source>
        <dbReference type="ARBA" id="ARBA00023224"/>
    </source>
</evidence>
<dbReference type="GO" id="GO:0007188">
    <property type="term" value="P:adenylate cyclase-modulating G protein-coupled receptor signaling pathway"/>
    <property type="evidence" value="ECO:0007669"/>
    <property type="project" value="TreeGrafter"/>
</dbReference>
<proteinExistence type="predicted"/>
<comment type="caution">
    <text evidence="8">The sequence shown here is derived from an EMBL/GenBank/DDBJ whole genome shotgun (WGS) entry which is preliminary data.</text>
</comment>
<dbReference type="PANTHER" id="PTHR10218">
    <property type="entry name" value="GTP-BINDING PROTEIN ALPHA SUBUNIT"/>
    <property type="match status" value="1"/>
</dbReference>
<keyword evidence="3 5" id="KW-0342">GTP-binding</keyword>
<feature type="region of interest" description="Disordered" evidence="7">
    <location>
        <begin position="1"/>
        <end position="22"/>
    </location>
</feature>
<accession>A0A8H8CEY9</accession>
<keyword evidence="2 5" id="KW-0547">Nucleotide-binding</keyword>
<evidence type="ECO:0000313" key="8">
    <source>
        <dbReference type="EMBL" id="KAG5163742.1"/>
    </source>
</evidence>
<dbReference type="SUPFAM" id="SSF47895">
    <property type="entry name" value="Transducin (alpha subunit), insertion domain"/>
    <property type="match status" value="1"/>
</dbReference>
<dbReference type="PROSITE" id="PS51882">
    <property type="entry name" value="G_ALPHA"/>
    <property type="match status" value="1"/>
</dbReference>
<sequence length="484" mass="54849">MPESRVTTRLSPDDNDPLSIHPPIFETSEERAARLASEQHAKEVSDNIDEELEQQRVLEGKGPKPIKILLLGQSESGKSTTLKNFQLMYDPKAFREERASWRAVIQLNIVQSIRTILLALARLETVQSQHTSSSSSLSPKRSHPLLSPELLTIKSRLQPLADVEQNLVRRLTGSGDGSSQRSGYGVTSDTTSTKGALKEIAINAAIPWKNAFSRLRKSEERSSQDDSDGIDWEDPDDPWPILNTCAPDMIALWNNPNIKQLLVRQNLRIEDLSGYFLDSLERLTAPRYVPTDDDILHARLKTLGVSEYIFKISTSGTVRDWKVYDVGGHRSQVTAWAPYFDDMDAIIFLAPISCFDQVLEEDHKVNRLEDSFKLWTLIVSNELLKNTNLILFLNKIDILRTKLSSGVLMKDYVVSYGDRPNDVDHTAAYLRRKFGGILHERSPSTRVFYCHFTTVTDTKSTKLILTNLKDMLMRQNLLKTNLIN</sequence>
<dbReference type="Pfam" id="PF00503">
    <property type="entry name" value="G-alpha"/>
    <property type="match status" value="1"/>
</dbReference>
<feature type="compositionally biased region" description="Polar residues" evidence="7">
    <location>
        <begin position="1"/>
        <end position="10"/>
    </location>
</feature>
<feature type="binding site" evidence="5">
    <location>
        <begin position="394"/>
        <end position="397"/>
    </location>
    <ligand>
        <name>GTP</name>
        <dbReference type="ChEBI" id="CHEBI:37565"/>
    </ligand>
</feature>
<organism evidence="8">
    <name type="scientific">Psilocybe cubensis</name>
    <name type="common">Psychedelic mushroom</name>
    <name type="synonym">Stropharia cubensis</name>
    <dbReference type="NCBI Taxonomy" id="181762"/>
    <lineage>
        <taxon>Eukaryota</taxon>
        <taxon>Fungi</taxon>
        <taxon>Dikarya</taxon>
        <taxon>Basidiomycota</taxon>
        <taxon>Agaricomycotina</taxon>
        <taxon>Agaricomycetes</taxon>
        <taxon>Agaricomycetidae</taxon>
        <taxon>Agaricales</taxon>
        <taxon>Agaricineae</taxon>
        <taxon>Strophariaceae</taxon>
        <taxon>Psilocybe</taxon>
    </lineage>
</organism>
<evidence type="ECO:0000256" key="2">
    <source>
        <dbReference type="ARBA" id="ARBA00022741"/>
    </source>
</evidence>
<dbReference type="GO" id="GO:0005525">
    <property type="term" value="F:GTP binding"/>
    <property type="evidence" value="ECO:0007669"/>
    <property type="project" value="UniProtKB-KW"/>
</dbReference>
<evidence type="ECO:0000256" key="6">
    <source>
        <dbReference type="PIRSR" id="PIRSR601019-2"/>
    </source>
</evidence>
<dbReference type="InterPro" id="IPR001019">
    <property type="entry name" value="Gprotein_alpha_su"/>
</dbReference>
<dbReference type="EMBL" id="JAFIQS010000014">
    <property type="protein sequence ID" value="KAG5163742.1"/>
    <property type="molecule type" value="Genomic_DNA"/>
</dbReference>
<dbReference type="AlphaFoldDB" id="A0A8H8CEY9"/>
<dbReference type="FunFam" id="3.40.50.300:FF:000692">
    <property type="entry name" value="Guanine nucleotide-binding protein subunit alpha"/>
    <property type="match status" value="1"/>
</dbReference>
<gene>
    <name evidence="8" type="ORF">JR316_011531</name>
</gene>
<feature type="compositionally biased region" description="Acidic residues" evidence="7">
    <location>
        <begin position="225"/>
        <end position="236"/>
    </location>
</feature>
<evidence type="ECO:0000256" key="7">
    <source>
        <dbReference type="SAM" id="MobiDB-lite"/>
    </source>
</evidence>
<dbReference type="GO" id="GO:0005737">
    <property type="term" value="C:cytoplasm"/>
    <property type="evidence" value="ECO:0007669"/>
    <property type="project" value="TreeGrafter"/>
</dbReference>
<dbReference type="InterPro" id="IPR011025">
    <property type="entry name" value="GproteinA_insert"/>
</dbReference>
<keyword evidence="1 6" id="KW-0479">Metal-binding</keyword>
<dbReference type="GO" id="GO:0046872">
    <property type="term" value="F:metal ion binding"/>
    <property type="evidence" value="ECO:0007669"/>
    <property type="project" value="UniProtKB-KW"/>
</dbReference>
<dbReference type="CDD" id="cd00066">
    <property type="entry name" value="G-alpha"/>
    <property type="match status" value="1"/>
</dbReference>
<feature type="binding site" evidence="5">
    <location>
        <begin position="296"/>
        <end position="302"/>
    </location>
    <ligand>
        <name>GTP</name>
        <dbReference type="ChEBI" id="CHEBI:37565"/>
    </ligand>
</feature>
<reference evidence="8" key="1">
    <citation type="submission" date="2021-02" db="EMBL/GenBank/DDBJ databases">
        <title>Psilocybe cubensis genome.</title>
        <authorList>
            <person name="Mckernan K.J."/>
            <person name="Crawford S."/>
            <person name="Trippe A."/>
            <person name="Kane L.T."/>
            <person name="Mclaughlin S."/>
        </authorList>
    </citation>
    <scope>NUCLEOTIDE SEQUENCE [LARGE SCALE GENOMIC DNA]</scope>
    <source>
        <strain evidence="8">MGC-MH-2018</strain>
    </source>
</reference>
<dbReference type="GO" id="GO:0031683">
    <property type="term" value="F:G-protein beta/gamma-subunit complex binding"/>
    <property type="evidence" value="ECO:0007669"/>
    <property type="project" value="InterPro"/>
</dbReference>
<dbReference type="PANTHER" id="PTHR10218:SF360">
    <property type="entry name" value="GUANINE NUCLEOTIDE-BINDING PROTEIN SUBUNIT ALPHA HOMOLOG"/>
    <property type="match status" value="1"/>
</dbReference>
<feature type="region of interest" description="Disordered" evidence="7">
    <location>
        <begin position="171"/>
        <end position="191"/>
    </location>
</feature>
<evidence type="ECO:0000256" key="3">
    <source>
        <dbReference type="ARBA" id="ARBA00023134"/>
    </source>
</evidence>
<feature type="region of interest" description="Disordered" evidence="7">
    <location>
        <begin position="217"/>
        <end position="236"/>
    </location>
</feature>
<keyword evidence="4" id="KW-0807">Transducer</keyword>
<dbReference type="SUPFAM" id="SSF52540">
    <property type="entry name" value="P-loop containing nucleoside triphosphate hydrolases"/>
    <property type="match status" value="1"/>
</dbReference>
<dbReference type="Gene3D" id="1.10.400.10">
    <property type="entry name" value="GI Alpha 1, domain 2-like"/>
    <property type="match status" value="2"/>
</dbReference>
<feature type="compositionally biased region" description="Polar residues" evidence="7">
    <location>
        <begin position="177"/>
        <end position="191"/>
    </location>
</feature>
<name>A0A8H8CEY9_PSICU</name>
<keyword evidence="6" id="KW-0460">Magnesium</keyword>
<dbReference type="GO" id="GO:0001664">
    <property type="term" value="F:G protein-coupled receptor binding"/>
    <property type="evidence" value="ECO:0007669"/>
    <property type="project" value="TreeGrafter"/>
</dbReference>
<dbReference type="Gene3D" id="3.40.50.300">
    <property type="entry name" value="P-loop containing nucleotide triphosphate hydrolases"/>
    <property type="match status" value="2"/>
</dbReference>
<evidence type="ECO:0000256" key="5">
    <source>
        <dbReference type="PIRSR" id="PIRSR601019-1"/>
    </source>
</evidence>
<evidence type="ECO:0000256" key="1">
    <source>
        <dbReference type="ARBA" id="ARBA00022723"/>
    </source>
</evidence>
<dbReference type="PRINTS" id="PR00318">
    <property type="entry name" value="GPROTEINA"/>
</dbReference>
<protein>
    <recommendedName>
        <fullName evidence="9">Guanine nucleotide-binding protein alpha-4 subunit</fullName>
    </recommendedName>
</protein>
<feature type="binding site" evidence="6">
    <location>
        <position position="302"/>
    </location>
    <ligand>
        <name>Mg(2+)</name>
        <dbReference type="ChEBI" id="CHEBI:18420"/>
    </ligand>
</feature>
<evidence type="ECO:0008006" key="9">
    <source>
        <dbReference type="Google" id="ProtNLM"/>
    </source>
</evidence>
<dbReference type="GO" id="GO:0005834">
    <property type="term" value="C:heterotrimeric G-protein complex"/>
    <property type="evidence" value="ECO:0007669"/>
    <property type="project" value="TreeGrafter"/>
</dbReference>